<organism evidence="2 3">
    <name type="scientific">Synechococcus phage S-SM2</name>
    <dbReference type="NCBI Taxonomy" id="444860"/>
    <lineage>
        <taxon>Viruses</taxon>
        <taxon>Duplodnaviria</taxon>
        <taxon>Heunggongvirae</taxon>
        <taxon>Uroviricota</taxon>
        <taxon>Caudoviricetes</taxon>
        <taxon>Pantevenvirales</taxon>
        <taxon>Kyanoviridae</taxon>
        <taxon>Nilusvirus</taxon>
        <taxon>Nilusvirus ssm2</taxon>
    </lineage>
</organism>
<proteinExistence type="predicted"/>
<keyword evidence="3" id="KW-1185">Reference proteome</keyword>
<feature type="transmembrane region" description="Helical" evidence="1">
    <location>
        <begin position="12"/>
        <end position="30"/>
    </location>
</feature>
<evidence type="ECO:0000256" key="1">
    <source>
        <dbReference type="SAM" id="Phobius"/>
    </source>
</evidence>
<evidence type="ECO:0000313" key="2">
    <source>
        <dbReference type="EMBL" id="ADO97514.1"/>
    </source>
</evidence>
<dbReference type="RefSeq" id="YP_004322328.1">
    <property type="nucleotide sequence ID" value="NC_015279.1"/>
</dbReference>
<dbReference type="EMBL" id="GU071095">
    <property type="protein sequence ID" value="ADO97514.1"/>
    <property type="molecule type" value="Genomic_DNA"/>
</dbReference>
<keyword evidence="1" id="KW-0812">Transmembrane</keyword>
<keyword evidence="1" id="KW-1133">Transmembrane helix</keyword>
<name>E3SJ66_9CAUD</name>
<gene>
    <name evidence="2" type="ORF">SSM2_173</name>
</gene>
<accession>E3SJ66</accession>
<protein>
    <submittedName>
        <fullName evidence="2">Sodium:alanine symporter</fullName>
    </submittedName>
</protein>
<sequence length="54" mass="6008">MKTHGCTWNVPLIVMMLGTTMVLFITLPISPTVDSTLGESIFGLIENLREKNDE</sequence>
<dbReference type="GeneID" id="10326804"/>
<dbReference type="Proteomes" id="UP000006524">
    <property type="component" value="Segment"/>
</dbReference>
<keyword evidence="1" id="KW-0472">Membrane</keyword>
<reference evidence="2 3" key="1">
    <citation type="journal article" date="2010" name="Environ. Microbiol.">
        <title>Genomic analysis of oceanic cyanobacterial myoviruses compared with T4-like myoviruses from diverse hosts and environments.</title>
        <authorList>
            <person name="Sullivan M.B."/>
            <person name="Huang K.H."/>
            <person name="Ignacio-Espinoza J.C."/>
            <person name="Berlin A.M."/>
            <person name="Kelly L."/>
            <person name="Weigele P.R."/>
            <person name="DeFrancesco A.S."/>
            <person name="Kern S.E."/>
            <person name="Thompson L.R."/>
            <person name="Young S."/>
            <person name="Yandava C."/>
            <person name="Fu R."/>
            <person name="Krastins B."/>
            <person name="Chase M."/>
            <person name="Sarracino D."/>
            <person name="Osburne M.S."/>
            <person name="Henn M.R."/>
            <person name="Chisholm S.W."/>
        </authorList>
    </citation>
    <scope>NUCLEOTIDE SEQUENCE [LARGE SCALE GENOMIC DNA]</scope>
    <source>
        <strain evidence="2">8017-1</strain>
    </source>
</reference>
<dbReference type="KEGG" id="vg:10326804"/>
<evidence type="ECO:0000313" key="3">
    <source>
        <dbReference type="Proteomes" id="UP000006524"/>
    </source>
</evidence>